<dbReference type="KEGG" id="pdio:PDMSB3_2258.1"/>
<gene>
    <name evidence="3" type="ORF">PDMSB3_2258</name>
</gene>
<dbReference type="EMBL" id="LR699554">
    <property type="protein sequence ID" value="VVD33542.1"/>
    <property type="molecule type" value="Genomic_DNA"/>
</dbReference>
<dbReference type="Gene3D" id="3.30.450.380">
    <property type="match status" value="1"/>
</dbReference>
<evidence type="ECO:0000313" key="3">
    <source>
        <dbReference type="EMBL" id="VVD33542.1"/>
    </source>
</evidence>
<dbReference type="AlphaFoldDB" id="A0A5Q4ZUZ7"/>
<dbReference type="Gene3D" id="3.40.50.300">
    <property type="entry name" value="P-loop containing nucleotide triphosphate hydrolases"/>
    <property type="match status" value="1"/>
</dbReference>
<reference evidence="3 4" key="1">
    <citation type="submission" date="2019-08" db="EMBL/GenBank/DDBJ databases">
        <authorList>
            <person name="Herpell B J."/>
        </authorList>
    </citation>
    <scope>NUCLEOTIDE SEQUENCE [LARGE SCALE GENOMIC DNA]</scope>
    <source>
        <strain evidence="4">Msb3</strain>
    </source>
</reference>
<sequence length="459" mass="50960">MSLREQLMIQSGTLPFDSTSPAAAAGAAAESLAARRAYQQLKMNIHQAIIDRVELDKLQRLSPEQIRRELAQLVERIVDEDKIPMNELERRRLAQDVHDEMVGLGPLEPLLNDPTISDILVNTSQHVYVERCGRLEHTDVTFYDDAHLMKIIERIVSRVGRRIDESTPMVDARLPDGSRVNAIIPPSAIDGPLVSIRRFAVNPLTVTDMVNNQSFTPAMAQLLEALIKAKLNVLISGGTGSGKTTLLNLLSGFIPEDERVVTIEDAAELQMRQQHVLRLETRPPNIEGKGEISQRSLVRNALRMRPDRIVLGEVRGAEALDMLHAMNTGHEGSMATLHANTPRDALTRLENMVGMAGLTMPIKAIRQQIASAITVVVQASRLTDGRRKLMSIQEVTGMEGDIINMQEIFTFKRTGVDENGLIKGYFCASGVRPKFCDRLAGFGIVLPDQMFDPARRFEV</sequence>
<protein>
    <submittedName>
        <fullName evidence="3">Flp pilus assembly protein, ATPase CpaF</fullName>
    </submittedName>
</protein>
<name>A0A5Q4ZUZ7_9BURK</name>
<evidence type="ECO:0000256" key="1">
    <source>
        <dbReference type="ARBA" id="ARBA00006611"/>
    </source>
</evidence>
<proteinExistence type="inferred from homology"/>
<dbReference type="SUPFAM" id="SSF52540">
    <property type="entry name" value="P-loop containing nucleoside triphosphate hydrolases"/>
    <property type="match status" value="1"/>
</dbReference>
<dbReference type="Pfam" id="PF00437">
    <property type="entry name" value="T2SSE"/>
    <property type="match status" value="1"/>
</dbReference>
<evidence type="ECO:0000259" key="2">
    <source>
        <dbReference type="SMART" id="SM00382"/>
    </source>
</evidence>
<organism evidence="3 4">
    <name type="scientific">Paraburkholderia dioscoreae</name>
    <dbReference type="NCBI Taxonomy" id="2604047"/>
    <lineage>
        <taxon>Bacteria</taxon>
        <taxon>Pseudomonadati</taxon>
        <taxon>Pseudomonadota</taxon>
        <taxon>Betaproteobacteria</taxon>
        <taxon>Burkholderiales</taxon>
        <taxon>Burkholderiaceae</taxon>
        <taxon>Paraburkholderia</taxon>
    </lineage>
</organism>
<dbReference type="PANTHER" id="PTHR30486:SF15">
    <property type="entry name" value="TYPE II_IV SECRETION SYSTEM ATPASE"/>
    <property type="match status" value="1"/>
</dbReference>
<dbReference type="InterPro" id="IPR003593">
    <property type="entry name" value="AAA+_ATPase"/>
</dbReference>
<dbReference type="RefSeq" id="WP_165188700.1">
    <property type="nucleotide sequence ID" value="NZ_LR699554.1"/>
</dbReference>
<dbReference type="InterPro" id="IPR027417">
    <property type="entry name" value="P-loop_NTPase"/>
</dbReference>
<dbReference type="GO" id="GO:0016887">
    <property type="term" value="F:ATP hydrolysis activity"/>
    <property type="evidence" value="ECO:0007669"/>
    <property type="project" value="InterPro"/>
</dbReference>
<dbReference type="InterPro" id="IPR001482">
    <property type="entry name" value="T2SS/T4SS_dom"/>
</dbReference>
<dbReference type="InterPro" id="IPR050921">
    <property type="entry name" value="T4SS_GSP_E_ATPase"/>
</dbReference>
<dbReference type="PANTHER" id="PTHR30486">
    <property type="entry name" value="TWITCHING MOTILITY PROTEIN PILT"/>
    <property type="match status" value="1"/>
</dbReference>
<accession>A0A5Q4ZUZ7</accession>
<evidence type="ECO:0000313" key="4">
    <source>
        <dbReference type="Proteomes" id="UP000325811"/>
    </source>
</evidence>
<feature type="domain" description="AAA+ ATPase" evidence="2">
    <location>
        <begin position="229"/>
        <end position="455"/>
    </location>
</feature>
<dbReference type="CDD" id="cd01130">
    <property type="entry name" value="VirB11-like_ATPase"/>
    <property type="match status" value="1"/>
</dbReference>
<dbReference type="Proteomes" id="UP000325811">
    <property type="component" value="Chromosome II"/>
</dbReference>
<comment type="similarity">
    <text evidence="1">Belongs to the GSP E family.</text>
</comment>
<keyword evidence="4" id="KW-1185">Reference proteome</keyword>
<dbReference type="SMART" id="SM00382">
    <property type="entry name" value="AAA"/>
    <property type="match status" value="1"/>
</dbReference>